<dbReference type="PROSITE" id="PS00039">
    <property type="entry name" value="DEAD_ATP_HELICASE"/>
    <property type="match status" value="1"/>
</dbReference>
<evidence type="ECO:0000313" key="11">
    <source>
        <dbReference type="EMBL" id="EDV26931.1"/>
    </source>
</evidence>
<dbReference type="InParanoid" id="B3RRU3"/>
<keyword evidence="12" id="KW-1185">Reference proteome</keyword>
<keyword evidence="4 7" id="KW-0347">Helicase</keyword>
<dbReference type="Pfam" id="PF00271">
    <property type="entry name" value="Helicase_C"/>
    <property type="match status" value="1"/>
</dbReference>
<dbReference type="RefSeq" id="XP_002110927.1">
    <property type="nucleotide sequence ID" value="XM_002110891.1"/>
</dbReference>
<dbReference type="STRING" id="10228.B3RRU3"/>
<dbReference type="SMART" id="SM00487">
    <property type="entry name" value="DEXDc"/>
    <property type="match status" value="1"/>
</dbReference>
<feature type="domain" description="Helicase C-terminal" evidence="9">
    <location>
        <begin position="241"/>
        <end position="393"/>
    </location>
</feature>
<dbReference type="eggNOG" id="KOG0340">
    <property type="taxonomic scope" value="Eukaryota"/>
</dbReference>
<dbReference type="AlphaFoldDB" id="B3RRU3"/>
<name>B3RRU3_TRIAD</name>
<dbReference type="GO" id="GO:0003724">
    <property type="term" value="F:RNA helicase activity"/>
    <property type="evidence" value="ECO:0007669"/>
    <property type="project" value="UniProtKB-EC"/>
</dbReference>
<keyword evidence="3 7" id="KW-0378">Hydrolase</keyword>
<dbReference type="EMBL" id="DS985243">
    <property type="protein sequence ID" value="EDV26931.1"/>
    <property type="molecule type" value="Genomic_DNA"/>
</dbReference>
<dbReference type="OrthoDB" id="10261904at2759"/>
<dbReference type="InterPro" id="IPR027417">
    <property type="entry name" value="P-loop_NTPase"/>
</dbReference>
<dbReference type="InterPro" id="IPR011545">
    <property type="entry name" value="DEAD/DEAH_box_helicase_dom"/>
</dbReference>
<dbReference type="GO" id="GO:0006364">
    <property type="term" value="P:rRNA processing"/>
    <property type="evidence" value="ECO:0000318"/>
    <property type="project" value="GO_Central"/>
</dbReference>
<evidence type="ECO:0000259" key="9">
    <source>
        <dbReference type="PROSITE" id="PS51194"/>
    </source>
</evidence>
<dbReference type="InterPro" id="IPR014001">
    <property type="entry name" value="Helicase_ATP-bd"/>
</dbReference>
<evidence type="ECO:0000256" key="5">
    <source>
        <dbReference type="ARBA" id="ARBA00022840"/>
    </source>
</evidence>
<dbReference type="OMA" id="IMIFTDT"/>
<reference evidence="11 12" key="1">
    <citation type="journal article" date="2008" name="Nature">
        <title>The Trichoplax genome and the nature of placozoans.</title>
        <authorList>
            <person name="Srivastava M."/>
            <person name="Begovic E."/>
            <person name="Chapman J."/>
            <person name="Putnam N.H."/>
            <person name="Hellsten U."/>
            <person name="Kawashima T."/>
            <person name="Kuo A."/>
            <person name="Mitros T."/>
            <person name="Salamov A."/>
            <person name="Carpenter M.L."/>
            <person name="Signorovitch A.Y."/>
            <person name="Moreno M.A."/>
            <person name="Kamm K."/>
            <person name="Grimwood J."/>
            <person name="Schmutz J."/>
            <person name="Shapiro H."/>
            <person name="Grigoriev I.V."/>
            <person name="Buss L.W."/>
            <person name="Schierwater B."/>
            <person name="Dellaporta S.L."/>
            <person name="Rokhsar D.S."/>
        </authorList>
    </citation>
    <scope>NUCLEOTIDE SEQUENCE [LARGE SCALE GENOMIC DNA]</scope>
    <source>
        <strain evidence="11 12">Grell-BS-1999</strain>
    </source>
</reference>
<dbReference type="SUPFAM" id="SSF52540">
    <property type="entry name" value="P-loop containing nucleoside triphosphate hydrolases"/>
    <property type="match status" value="1"/>
</dbReference>
<organism evidence="11 12">
    <name type="scientific">Trichoplax adhaerens</name>
    <name type="common">Trichoplax reptans</name>
    <dbReference type="NCBI Taxonomy" id="10228"/>
    <lineage>
        <taxon>Eukaryota</taxon>
        <taxon>Metazoa</taxon>
        <taxon>Placozoa</taxon>
        <taxon>Uniplacotomia</taxon>
        <taxon>Trichoplacea</taxon>
        <taxon>Trichoplacidae</taxon>
        <taxon>Trichoplax</taxon>
    </lineage>
</organism>
<dbReference type="CDD" id="cd18787">
    <property type="entry name" value="SF2_C_DEAD"/>
    <property type="match status" value="1"/>
</dbReference>
<dbReference type="PANTHER" id="PTHR47959:SF24">
    <property type="entry name" value="ATP-DEPENDENT RNA HELICASE"/>
    <property type="match status" value="1"/>
</dbReference>
<dbReference type="GO" id="GO:0003676">
    <property type="term" value="F:nucleic acid binding"/>
    <property type="evidence" value="ECO:0007669"/>
    <property type="project" value="InterPro"/>
</dbReference>
<evidence type="ECO:0000313" key="12">
    <source>
        <dbReference type="Proteomes" id="UP000009022"/>
    </source>
</evidence>
<evidence type="ECO:0000256" key="7">
    <source>
        <dbReference type="RuleBase" id="RU000492"/>
    </source>
</evidence>
<evidence type="ECO:0000256" key="6">
    <source>
        <dbReference type="PROSITE-ProRule" id="PRU00552"/>
    </source>
</evidence>
<dbReference type="InterPro" id="IPR001650">
    <property type="entry name" value="Helicase_C-like"/>
</dbReference>
<dbReference type="GeneID" id="6751621"/>
<dbReference type="KEGG" id="tad:TRIADDRAFT_21982"/>
<evidence type="ECO:0000256" key="4">
    <source>
        <dbReference type="ARBA" id="ARBA00022806"/>
    </source>
</evidence>
<dbReference type="HOGENOM" id="CLU_003041_1_1_1"/>
<evidence type="ECO:0000256" key="1">
    <source>
        <dbReference type="ARBA" id="ARBA00012552"/>
    </source>
</evidence>
<evidence type="ECO:0000256" key="3">
    <source>
        <dbReference type="ARBA" id="ARBA00022801"/>
    </source>
</evidence>
<dbReference type="CTD" id="6751621"/>
<evidence type="ECO:0000259" key="10">
    <source>
        <dbReference type="PROSITE" id="PS51195"/>
    </source>
</evidence>
<dbReference type="EC" id="3.6.4.13" evidence="1"/>
<dbReference type="PROSITE" id="PS51195">
    <property type="entry name" value="Q_MOTIF"/>
    <property type="match status" value="1"/>
</dbReference>
<dbReference type="GO" id="GO:0005634">
    <property type="term" value="C:nucleus"/>
    <property type="evidence" value="ECO:0000318"/>
    <property type="project" value="GO_Central"/>
</dbReference>
<evidence type="ECO:0000256" key="2">
    <source>
        <dbReference type="ARBA" id="ARBA00022741"/>
    </source>
</evidence>
<dbReference type="Proteomes" id="UP000009022">
    <property type="component" value="Unassembled WGS sequence"/>
</dbReference>
<dbReference type="SMART" id="SM00490">
    <property type="entry name" value="HELICc"/>
    <property type="match status" value="1"/>
</dbReference>
<dbReference type="PANTHER" id="PTHR47959">
    <property type="entry name" value="ATP-DEPENDENT RNA HELICASE RHLE-RELATED"/>
    <property type="match status" value="1"/>
</dbReference>
<dbReference type="PROSITE" id="PS51192">
    <property type="entry name" value="HELICASE_ATP_BIND_1"/>
    <property type="match status" value="1"/>
</dbReference>
<dbReference type="InterPro" id="IPR050079">
    <property type="entry name" value="DEAD_box_RNA_helicase"/>
</dbReference>
<dbReference type="CDD" id="cd17955">
    <property type="entry name" value="DEADc_DDX49"/>
    <property type="match status" value="1"/>
</dbReference>
<dbReference type="Pfam" id="PF00270">
    <property type="entry name" value="DEAD"/>
    <property type="match status" value="1"/>
</dbReference>
<proteinExistence type="inferred from homology"/>
<comment type="similarity">
    <text evidence="7">Belongs to the DEAD box helicase family.</text>
</comment>
<evidence type="ECO:0000259" key="8">
    <source>
        <dbReference type="PROSITE" id="PS51192"/>
    </source>
</evidence>
<dbReference type="InterPro" id="IPR014014">
    <property type="entry name" value="RNA_helicase_DEAD_Q_motif"/>
</dbReference>
<dbReference type="PhylomeDB" id="B3RRU3"/>
<dbReference type="GO" id="GO:0005524">
    <property type="term" value="F:ATP binding"/>
    <property type="evidence" value="ECO:0007669"/>
    <property type="project" value="UniProtKB-KW"/>
</dbReference>
<dbReference type="PROSITE" id="PS51194">
    <property type="entry name" value="HELICASE_CTER"/>
    <property type="match status" value="1"/>
</dbReference>
<accession>B3RRU3</accession>
<sequence>MSGNSSFADLGLNTWLVKQCRAIGLAKATAVQEKCIPPILQGQNCIGCAKTGSGKTAAFALPILQNLAKEPFGIYALILTPTRELAFQLADQFRAFGKPIGMRDAIVIGGLDIISQSIALSKKPHIVIATPGRLADLIDNDSKVHFSKIKFLVLDEADRLLEASFGPDLGKIFEILPEDRQTLLFSATMTNAMARAQEVAASKKPFIYEDTDMKISATVEQLDQHYLLMPAVVKDCYFVYLIKQLSLELEKNPRWNMMIFTSTYNFSNRRSCQILAIMLSRLEFSCAALHSLMPQRQRLGSLARFKNGLLKILVATDVASRGLDIPTVEAVVNYNVPLSADDYIHRVGRTARAGKKGMAVTLMTQYDVNRIHNIETTTNVKLLKYEVDEHDVLKLLNIVTMLRKEIDVRLEESNFGRNRELNKRKMTFLSKVRIN</sequence>
<protein>
    <recommendedName>
        <fullName evidence="1">RNA helicase</fullName>
        <ecNumber evidence="1">3.6.4.13</ecNumber>
    </recommendedName>
</protein>
<dbReference type="GO" id="GO:0016787">
    <property type="term" value="F:hydrolase activity"/>
    <property type="evidence" value="ECO:0007669"/>
    <property type="project" value="UniProtKB-KW"/>
</dbReference>
<gene>
    <name evidence="11" type="ORF">TRIADDRAFT_21982</name>
</gene>
<feature type="domain" description="Helicase ATP-binding" evidence="8">
    <location>
        <begin position="36"/>
        <end position="207"/>
    </location>
</feature>
<keyword evidence="5 7" id="KW-0067">ATP-binding</keyword>
<dbReference type="FunCoup" id="B3RRU3">
    <property type="interactions" value="1603"/>
</dbReference>
<dbReference type="InterPro" id="IPR000629">
    <property type="entry name" value="RNA-helicase_DEAD-box_CS"/>
</dbReference>
<dbReference type="Gene3D" id="3.40.50.300">
    <property type="entry name" value="P-loop containing nucleotide triphosphate hydrolases"/>
    <property type="match status" value="2"/>
</dbReference>
<feature type="domain" description="DEAD-box RNA helicase Q" evidence="10">
    <location>
        <begin position="5"/>
        <end position="33"/>
    </location>
</feature>
<feature type="short sequence motif" description="Q motif" evidence="6">
    <location>
        <begin position="5"/>
        <end position="33"/>
    </location>
</feature>
<keyword evidence="2 7" id="KW-0547">Nucleotide-binding</keyword>